<organism evidence="2 3">
    <name type="scientific">Streptomyces aidingensis</name>
    <dbReference type="NCBI Taxonomy" id="910347"/>
    <lineage>
        <taxon>Bacteria</taxon>
        <taxon>Bacillati</taxon>
        <taxon>Actinomycetota</taxon>
        <taxon>Actinomycetes</taxon>
        <taxon>Kitasatosporales</taxon>
        <taxon>Streptomycetaceae</taxon>
        <taxon>Streptomyces</taxon>
    </lineage>
</organism>
<keyword evidence="3" id="KW-1185">Reference proteome</keyword>
<reference evidence="2 3" key="1">
    <citation type="submission" date="2016-10" db="EMBL/GenBank/DDBJ databases">
        <authorList>
            <person name="de Groot N.N."/>
        </authorList>
    </citation>
    <scope>NUCLEOTIDE SEQUENCE [LARGE SCALE GENOMIC DNA]</scope>
    <source>
        <strain evidence="2 3">CGMCC 4.5739</strain>
    </source>
</reference>
<accession>A0A1I1LEP1</accession>
<feature type="transmembrane region" description="Helical" evidence="1">
    <location>
        <begin position="125"/>
        <end position="145"/>
    </location>
</feature>
<keyword evidence="1" id="KW-0472">Membrane</keyword>
<evidence type="ECO:0000313" key="2">
    <source>
        <dbReference type="EMBL" id="SFC71465.1"/>
    </source>
</evidence>
<sequence length="291" mass="30775">MEWEFSYSRVIKASMVVLVFATALVGVVGTAYGLAREPLGAVPPSPVAVLIVGFPVLAAWYAVCMLIVSHLLVLPTVWLTGVLERRSGGRGRWWWSPLVAAAVSLALVAAGVATSPDPVRLPSVTWLWLLLTAVLTGPALLCRWWDPHRLTRAARWGTGLVAGSALLAGLAYGTGLLELYRPPTVTPEMLAGTWSDGSGGTLRLAADGGATASGLDEHDFDEAVGECGGQGTWRIRQCRGSSEQSVDVSISGCSGESWSVGGTEGRVTLYRLIGDPDLWDVYELRKSGDGG</sequence>
<proteinExistence type="predicted"/>
<gene>
    <name evidence="2" type="ORF">SAMN05421773_105186</name>
</gene>
<feature type="transmembrane region" description="Helical" evidence="1">
    <location>
        <begin position="93"/>
        <end position="113"/>
    </location>
</feature>
<dbReference type="OrthoDB" id="3393054at2"/>
<feature type="transmembrane region" description="Helical" evidence="1">
    <location>
        <begin position="12"/>
        <end position="35"/>
    </location>
</feature>
<keyword evidence="1" id="KW-0812">Transmembrane</keyword>
<keyword evidence="1" id="KW-1133">Transmembrane helix</keyword>
<evidence type="ECO:0000313" key="3">
    <source>
        <dbReference type="Proteomes" id="UP000199207"/>
    </source>
</evidence>
<protein>
    <submittedName>
        <fullName evidence="2">Uncharacterized protein</fullName>
    </submittedName>
</protein>
<name>A0A1I1LEP1_9ACTN</name>
<evidence type="ECO:0000256" key="1">
    <source>
        <dbReference type="SAM" id="Phobius"/>
    </source>
</evidence>
<dbReference type="Proteomes" id="UP000199207">
    <property type="component" value="Unassembled WGS sequence"/>
</dbReference>
<dbReference type="EMBL" id="FOLM01000005">
    <property type="protein sequence ID" value="SFC71465.1"/>
    <property type="molecule type" value="Genomic_DNA"/>
</dbReference>
<feature type="transmembrane region" description="Helical" evidence="1">
    <location>
        <begin position="157"/>
        <end position="177"/>
    </location>
</feature>
<dbReference type="RefSeq" id="WP_093838759.1">
    <property type="nucleotide sequence ID" value="NZ_FOLM01000005.1"/>
</dbReference>
<dbReference type="AlphaFoldDB" id="A0A1I1LEP1"/>
<feature type="transmembrane region" description="Helical" evidence="1">
    <location>
        <begin position="47"/>
        <end position="73"/>
    </location>
</feature>